<dbReference type="FunFam" id="3.90.1750.10:FF:000003">
    <property type="entry name" value="E3 ubiquitin-protein ligase UPL1"/>
    <property type="match status" value="1"/>
</dbReference>
<evidence type="ECO:0000256" key="12">
    <source>
        <dbReference type="ARBA" id="ARBA00023242"/>
    </source>
</evidence>
<dbReference type="GO" id="GO:0006511">
    <property type="term" value="P:ubiquitin-dependent protein catabolic process"/>
    <property type="evidence" value="ECO:0007669"/>
    <property type="project" value="TreeGrafter"/>
</dbReference>
<feature type="region of interest" description="Disordered" evidence="15">
    <location>
        <begin position="2625"/>
        <end position="2661"/>
    </location>
</feature>
<comment type="subcellular location">
    <subcellularLocation>
        <location evidence="2">Nucleus</location>
    </subcellularLocation>
</comment>
<evidence type="ECO:0000256" key="9">
    <source>
        <dbReference type="ARBA" id="ARBA00022786"/>
    </source>
</evidence>
<dbReference type="GO" id="GO:0051028">
    <property type="term" value="P:mRNA transport"/>
    <property type="evidence" value="ECO:0007669"/>
    <property type="project" value="UniProtKB-KW"/>
</dbReference>
<dbReference type="InterPro" id="IPR000569">
    <property type="entry name" value="HECT_dom"/>
</dbReference>
<dbReference type="InterPro" id="IPR035983">
    <property type="entry name" value="Hect_E3_ubiquitin_ligase"/>
</dbReference>
<feature type="domain" description="WWE" evidence="18">
    <location>
        <begin position="1500"/>
        <end position="1581"/>
    </location>
</feature>
<evidence type="ECO:0000259" key="18">
    <source>
        <dbReference type="PROSITE" id="PS50918"/>
    </source>
</evidence>
<dbReference type="SMART" id="SM00119">
    <property type="entry name" value="HECTc"/>
    <property type="match status" value="1"/>
</dbReference>
<feature type="region of interest" description="Disordered" evidence="15">
    <location>
        <begin position="2430"/>
        <end position="2501"/>
    </location>
</feature>
<keyword evidence="6" id="KW-0597">Phosphoprotein</keyword>
<feature type="active site" description="Glycyl thioester intermediate" evidence="14">
    <location>
        <position position="3698"/>
    </location>
</feature>
<dbReference type="Gene3D" id="3.30.2160.10">
    <property type="entry name" value="Hect, E3 ligase catalytic domain"/>
    <property type="match status" value="1"/>
</dbReference>
<evidence type="ECO:0000256" key="5">
    <source>
        <dbReference type="ARBA" id="ARBA00022448"/>
    </source>
</evidence>
<dbReference type="GO" id="GO:0061630">
    <property type="term" value="F:ubiquitin protein ligase activity"/>
    <property type="evidence" value="ECO:0007669"/>
    <property type="project" value="UniProtKB-EC"/>
</dbReference>
<dbReference type="PANTHER" id="PTHR11254">
    <property type="entry name" value="HECT DOMAIN UBIQUITIN-PROTEIN LIGASE"/>
    <property type="match status" value="1"/>
</dbReference>
<evidence type="ECO:0000256" key="10">
    <source>
        <dbReference type="ARBA" id="ARBA00022816"/>
    </source>
</evidence>
<evidence type="ECO:0000256" key="13">
    <source>
        <dbReference type="ARBA" id="ARBA00034494"/>
    </source>
</evidence>
<proteinExistence type="evidence at transcript level"/>
<keyword evidence="12" id="KW-0539">Nucleus</keyword>
<evidence type="ECO:0000256" key="6">
    <source>
        <dbReference type="ARBA" id="ARBA00022553"/>
    </source>
</evidence>
<dbReference type="Gene3D" id="3.30.720.50">
    <property type="match status" value="1"/>
</dbReference>
<dbReference type="InterPro" id="IPR041918">
    <property type="entry name" value="UBA_HUWE1"/>
</dbReference>
<dbReference type="InterPro" id="IPR025527">
    <property type="entry name" value="HUWE1/Rev1_UBM"/>
</dbReference>
<feature type="region of interest" description="Disordered" evidence="15">
    <location>
        <begin position="689"/>
        <end position="736"/>
    </location>
</feature>
<feature type="region of interest" description="Disordered" evidence="15">
    <location>
        <begin position="2531"/>
        <end position="2585"/>
    </location>
</feature>
<dbReference type="Gene3D" id="3.30.2410.10">
    <property type="entry name" value="Hect, E3 ligase catalytic domain"/>
    <property type="match status" value="1"/>
</dbReference>
<keyword evidence="7" id="KW-0808">Transferase</keyword>
<sequence>MKIDIESLRPCNADILPRCMQLIEHIKSAPDEESFFARLVEVHEWQPQFGKSEMARWADVLNMCDEVLKRAVTHVDTRGVLMAVDAEPIVVRRVAAVLSFTALLFENTFTRSIYNSVDRLMDLLDSGSMEVVVETLRLLQVISKRSRFISQHLSESQQKQLTMKLTAIVQCWSGKLRNSKMDECCTSEVWAPSLLPICYQAENSTKLVRNVQLDKSLAVEMDELLSGERIDEEERISLFARKRLVRAFSSVEGRRLCVIARLLALSILVYSRTLLEEWQLSSMIYDSLVEEISHLLLVDMAPSGVLVDTIKTEALRTLTSIISLDRPAKQNVVVECLGANSYHGFMARAVRICVEDLRRGTLGTLGHTSVQFCTALFSLLYHLAGFDNGGEALVSCALTESLLSVVGCESVPLEQISFATRAVRVLDIMTSLDANAFTANNGMNVIINRLAVEVKECKAEIESHKELLVEPCHQQRAALIKSLLNFVKRAVQDSQFADSVRHIMDGALPAALIQIISRCDFFGASLFHNAIGLVTNFIYQEPSLLTAIQDKGVTTAIMDAIFRKELPASRDVLSALPNTFTALCLNERGLQAFIAEEPFEHLCNILLSTKFISAMKRRRNEMNEASVSLGSALDDLLRHQPTLRPLLLNSIVKMLDRLVEFASCEQPRCVMSLSSSRSLQSVMANASNVTVSAGSPSQNDEHNVTSNNDTSDEDDDDPPSAAPNMEQMSPMSERSCAARNLGLSPETVVNGEKVLPLGEYLLNVSKLLETLLTQSASSEQAEAFVRCGAANRLITLLFVRQIPLEVSQSIFPQLVSNILRYLYQQTRNDEIVESITQQLLSYCEQLIELCTAPTGNIDQATPASANCASLLIGVPVNQALPLLCAVMVFSSLLTNLSKMAFGVNPNLRNNVLKYWTNGKTGCKLMAACHHLQRLLAWEGAVLQAFNAVIKVSSATQTDDVEEVDMGASHVAFGTTAEHPCDSVGAESVPHKSNSCPIYLQRLAAAEDCWLRTKSGVTALTRCQRQLDELMAMLAKVCTSGVPRRRTHEPFTAAPDKNTVTLATHLLSAYKVAFGWQPKQDVVPAIYMPYLTGWITRLIGIMFDERRMPYHVLLYAFYHSGCHSAYFSIIRRCISLEMHQKQSIEMEQLLQTWLSLTERLVNADAFVHSRHRLPQHCVEAKNFPAQKYLSLCQQDALREVSSIFGLLVVSMKAGNASMSVCELTVSLYKEILKGLIPSTDAATKCAVSAEDRNKLIAELDEASINFLVDMGFDRDTVIEALFEYATVEEATDFLVANDRQQHASANDILIDELEDGESAEMSEERKDADGEEVEKGTEEETPPPLSEVTSLDVNAILETTCSEVVPACMQMIELGVELVFNTSELLLAIVNDVNAEWRSDVLVKQYLVNDILAMLRNLTTDPSNEAIVHTLSTRLHLSCLLWAAIANDYLSECAQSSLQCVLLSTLELTASTLQSSHALVKLIAPICLWLDLFEKMLTVKCNRAKLEKVVESLSWKYWDADERGGTFMWVNYRPASSHILTRAFMEGRAGAKLSIAGKHYAVSFITMCQRNVDSHVERPITVVARLKEDANIELFFKADDAVVEWNEVVRARMVPAVIALMGSSGLDSNAVHALLILAARITRSAEVASEMLRQGGVQAVVNVAGCPFATRALLVALVVRHCLDDETSLCQIFEKTIRTVAAGGYTLNPPSTRWHHRMPRTTREWLHAMRALAPLCARHPRLFVSTMERVARKQNGQITTVPMPPSEGGPKLPPPSAPVRQVVQQLMDHVMDFSWEDSSRVVTRATLIRLIAELVKSYSAVAMLVAESQHASTHSALLTLLDKCTVAVPDTECSDSTASAIELLTAVKSLVIALASCNHSPKAQEALVADIGTAFRIALTETDSKVATMKIKTLCDLILLARDMCPAGGHEARATGSLHANLNPILRLLIKKRICIELAKVPWHLNLSTKEGIDALNHVLKTLDELTRSINSSAGGAQAEGVAGTRASSQNASATLTLTTTTNATDAVNPTPARTENALNDDAVGESAGAEQQHEHHPIVRRMLEEFNEHNEEPQPETEEDSTETDEEEEENADEEMEFEDDEGAANEIDIEDESDEEEEERDDEAMREEEERDDEAMREEGQDSDEEDEEEEERDDEAMREEDSTETDEEEEENADEEDDEGAANEIDIEDESDEEEEERDDEAMREEGQDSDEEDDFGLIDMGDENVGRRFEDGDPDNTLIDANVFLESLDDIDRLGGYEVSRADRSSVSEVAVHPLMQRPTLNADSAALRNTGYRLTISGRRPATVTAPGLHRQGAVRRWGTVGPQRDILERLIESGTVANAAHLFDVLPSRQRLFNIILHESASEAINTALGEERRHAAVPSPLERFTEAAHLIDAHSHFYVWLVVAHHITAYLDDLEKKEKEEKEKLESKKKELEKENIDETKEAEGNTTNEMHVGSAAEAQPSEQPDVVGEAGLDSVEPAPSESAFVAESTGNGDDRVFQALPPSVSAEPMDTTDSGTVFFDAHENLEGDSSERQEEMMTAVTVRSPTPEESNEMLVSTPPLSPRQEAERGTEATSVSNAAEEYRDILGDIEVPEGVDPAFLAALPEDIRAEVIRDHERQQRAQRLAQSAASGAAEGAPGDEAAAAGGSSAPGVEPLDQEFLNALPPELQEEILAQHERTVRLANERAENAASSSGTGGEPPPSTEGDDAAALIESLPPSLRAQVLADADDTVLQVLPQSVAAEARRLRANLEQQQVMRFARMLAPGRFQRMIGSRGSTLTSNSAQLGALAGATTLASKNATQLLDRDALVTLIMLFFVDPARFSAQRLQKVLRSVCVQSATCDFVVWCLVAVLDKVTSDSSRYEEFAGSSTGWIDHICVPSALGQHERAIKFFKNYHSVVVHPAVAASATRLVLEMLTSLARAYPGHFVPAKLRSADSTASTSTHSHPLSQFWHIVHGLSKGETQQLRSSGHRHSTSSISMECSSVQGSVSASLASATLEESAVGLLMAYLNRPVVSSSSQLQDKLLRLVCTIVQTLPDDTMAKLSTDEKLERPPLAEQLGIIVTVLTEGKCSEEGLADGRTLLMEAIRALAPSTRTFLHSLFISAAERLGQRLLPLMAQLQNELSQLPIRREDSILTLAPITSEQSSSRRTTINRYDESTVVIDGVSNSRQVMNSSGCEELQLPAVRALTDKHGVQNTLLRTLHTIIKMKDALDASTIRKREIQKNEQDGATSSKVEEERLSVLLSSLEPLWGLVSACLHRLAKADAHAALALQPAAEAFFLVHGSALAGVDPNKPIEHPDAIKLVQFAEKHRTVLNQVLRQSGSGLSDGPFSILIQMPKLLDFDVKRKYFRKQMQRLDGPVRGEDVAVRIRRSHLFSDSFRELFRLRGPEWKARFYIIFEGEEGQDAGGLLREWFSIITREIFNPNYALFITAPGDRVTYMINKASYINPEHLEYFKFVGRIIAKAIYENKLLDCYFTRAFYKHILSVPVRAQDLESEDPSFYKSLEFLLNNPIEDLGTELTFSVEVEEFGVRKMRELKEGGASIPVTDDNKEEYVKLVCQMKMTGSINQQLSAFLDGFYEVIPKQLIAMFNEQELELLISGLPNIDIDDLYANTEYKTYSKTSAQIQWFWKALRSFEQEDRAKFLQFVTGTSKVPLQGFASLEGMNGVQKFSIHMDSRSCDRLPAAHTCFNQLDLPQYESYEKLRDMLLLAVRECTEGFGFA</sequence>
<evidence type="ECO:0000256" key="2">
    <source>
        <dbReference type="ARBA" id="ARBA00004123"/>
    </source>
</evidence>
<evidence type="ECO:0000313" key="19">
    <source>
        <dbReference type="EMBL" id="ADY39791.1"/>
    </source>
</evidence>
<dbReference type="SUPFAM" id="SSF46934">
    <property type="entry name" value="UBA-like"/>
    <property type="match status" value="1"/>
</dbReference>
<evidence type="ECO:0000256" key="3">
    <source>
        <dbReference type="ARBA" id="ARBA00004906"/>
    </source>
</evidence>
<name>F1KPI7_ASCSU</name>
<dbReference type="InterPro" id="IPR004170">
    <property type="entry name" value="WWE_dom"/>
</dbReference>
<feature type="compositionally biased region" description="Pro residues" evidence="15">
    <location>
        <begin position="1761"/>
        <end position="1776"/>
    </location>
</feature>
<evidence type="ECO:0000256" key="1">
    <source>
        <dbReference type="ARBA" id="ARBA00000885"/>
    </source>
</evidence>
<dbReference type="Pfam" id="PF02825">
    <property type="entry name" value="WWE"/>
    <property type="match status" value="1"/>
</dbReference>
<feature type="region of interest" description="Disordered" evidence="15">
    <location>
        <begin position="1757"/>
        <end position="1776"/>
    </location>
</feature>
<dbReference type="Pfam" id="PF06012">
    <property type="entry name" value="DUF908"/>
    <property type="match status" value="1"/>
</dbReference>
<accession>F1KPI7</accession>
<dbReference type="Gene3D" id="6.10.250.1630">
    <property type="match status" value="1"/>
</dbReference>
<dbReference type="FunFam" id="3.30.2160.10:FF:000001">
    <property type="entry name" value="E3 ubiquitin-protein ligase NEDD4-like"/>
    <property type="match status" value="1"/>
</dbReference>
<evidence type="ECO:0000256" key="7">
    <source>
        <dbReference type="ARBA" id="ARBA00022679"/>
    </source>
</evidence>
<dbReference type="PROSITE" id="PS50237">
    <property type="entry name" value="HECT"/>
    <property type="match status" value="1"/>
</dbReference>
<dbReference type="CDD" id="cd00078">
    <property type="entry name" value="HECTc"/>
    <property type="match status" value="1"/>
</dbReference>
<dbReference type="InterPro" id="IPR037197">
    <property type="entry name" value="WWE_dom_sf"/>
</dbReference>
<feature type="region of interest" description="Disordered" evidence="15">
    <location>
        <begin position="2016"/>
        <end position="2037"/>
    </location>
</feature>
<feature type="compositionally biased region" description="Low complexity" evidence="15">
    <location>
        <begin position="2016"/>
        <end position="2032"/>
    </location>
</feature>
<dbReference type="Gene3D" id="3.90.1750.10">
    <property type="entry name" value="Hect, E3 ligase catalytic domains"/>
    <property type="match status" value="1"/>
</dbReference>
<keyword evidence="8" id="KW-0227">DNA damage</keyword>
<dbReference type="GO" id="GO:0005634">
    <property type="term" value="C:nucleus"/>
    <property type="evidence" value="ECO:0007669"/>
    <property type="project" value="UniProtKB-SubCell"/>
</dbReference>
<dbReference type="InterPro" id="IPR015940">
    <property type="entry name" value="UBA"/>
</dbReference>
<feature type="compositionally biased region" description="Basic and acidic residues" evidence="15">
    <location>
        <begin position="2531"/>
        <end position="2542"/>
    </location>
</feature>
<feature type="region of interest" description="Disordered" evidence="15">
    <location>
        <begin position="2691"/>
        <end position="2715"/>
    </location>
</feature>
<protein>
    <recommendedName>
        <fullName evidence="4">HECT-type E3 ubiquitin transferase</fullName>
        <ecNumber evidence="4">2.3.2.26</ecNumber>
    </recommendedName>
</protein>
<dbReference type="GO" id="GO:0005737">
    <property type="term" value="C:cytoplasm"/>
    <property type="evidence" value="ECO:0007669"/>
    <property type="project" value="TreeGrafter"/>
</dbReference>
<feature type="compositionally biased region" description="Acidic residues" evidence="15">
    <location>
        <begin position="1311"/>
        <end position="1320"/>
    </location>
</feature>
<feature type="domain" description="HECT" evidence="17">
    <location>
        <begin position="3395"/>
        <end position="3731"/>
    </location>
</feature>
<dbReference type="Gene3D" id="1.10.8.10">
    <property type="entry name" value="DNA helicase RuvA subunit, C-terminal domain"/>
    <property type="match status" value="1"/>
</dbReference>
<feature type="compositionally biased region" description="Polar residues" evidence="15">
    <location>
        <begin position="689"/>
        <end position="698"/>
    </location>
</feature>
<comment type="pathway">
    <text evidence="3">Protein modification; protein ubiquitination.</text>
</comment>
<keyword evidence="5" id="KW-0813">Transport</keyword>
<evidence type="ECO:0000256" key="11">
    <source>
        <dbReference type="ARBA" id="ARBA00023204"/>
    </source>
</evidence>
<dbReference type="GO" id="GO:0000209">
    <property type="term" value="P:protein polyubiquitination"/>
    <property type="evidence" value="ECO:0007669"/>
    <property type="project" value="TreeGrafter"/>
</dbReference>
<dbReference type="GO" id="GO:0006281">
    <property type="term" value="P:DNA repair"/>
    <property type="evidence" value="ECO:0007669"/>
    <property type="project" value="UniProtKB-KW"/>
</dbReference>
<dbReference type="PROSITE" id="PS50918">
    <property type="entry name" value="WWE"/>
    <property type="match status" value="1"/>
</dbReference>
<comment type="similarity">
    <text evidence="13">Belongs to the UPL family. TOM1/PTR1 subfamily.</text>
</comment>
<dbReference type="Pfam" id="PF14377">
    <property type="entry name" value="UBM"/>
    <property type="match status" value="3"/>
</dbReference>
<dbReference type="UniPathway" id="UPA00143"/>
<organism evidence="19">
    <name type="scientific">Ascaris suum</name>
    <name type="common">Pig roundworm</name>
    <name type="synonym">Ascaris lumbricoides</name>
    <dbReference type="NCBI Taxonomy" id="6253"/>
    <lineage>
        <taxon>Eukaryota</taxon>
        <taxon>Metazoa</taxon>
        <taxon>Ecdysozoa</taxon>
        <taxon>Nematoda</taxon>
        <taxon>Chromadorea</taxon>
        <taxon>Rhabditida</taxon>
        <taxon>Spirurina</taxon>
        <taxon>Ascaridomorpha</taxon>
        <taxon>Ascaridoidea</taxon>
        <taxon>Ascarididae</taxon>
        <taxon>Ascaris</taxon>
    </lineage>
</organism>
<feature type="region of interest" description="Disordered" evidence="15">
    <location>
        <begin position="1311"/>
        <end position="1346"/>
    </location>
</feature>
<dbReference type="Pfam" id="PF06025">
    <property type="entry name" value="DUF913"/>
    <property type="match status" value="1"/>
</dbReference>
<dbReference type="InterPro" id="IPR016024">
    <property type="entry name" value="ARM-type_fold"/>
</dbReference>
<dbReference type="SUPFAM" id="SSF117839">
    <property type="entry name" value="WWE domain"/>
    <property type="match status" value="1"/>
</dbReference>
<dbReference type="PANTHER" id="PTHR11254:SF67">
    <property type="entry name" value="E3 UBIQUITIN-PROTEIN LIGASE HUWE1"/>
    <property type="match status" value="1"/>
</dbReference>
<dbReference type="InterPro" id="IPR010314">
    <property type="entry name" value="E3_Ub_ligase_DUF913"/>
</dbReference>
<dbReference type="InterPro" id="IPR010309">
    <property type="entry name" value="E3_Ub_ligase_DUF908"/>
</dbReference>
<dbReference type="CDD" id="cd14288">
    <property type="entry name" value="UBA_HUWE1"/>
    <property type="match status" value="1"/>
</dbReference>
<dbReference type="FunFam" id="3.30.2410.10:FF:000004">
    <property type="entry name" value="E3 ubiquitin-protein ligase HUWE1, variant"/>
    <property type="match status" value="1"/>
</dbReference>
<evidence type="ECO:0000256" key="15">
    <source>
        <dbReference type="SAM" id="MobiDB-lite"/>
    </source>
</evidence>
<dbReference type="InterPro" id="IPR050409">
    <property type="entry name" value="E3_ubiq-protein_ligase"/>
</dbReference>
<feature type="compositionally biased region" description="Basic and acidic residues" evidence="15">
    <location>
        <begin position="2430"/>
        <end position="2450"/>
    </location>
</feature>
<dbReference type="PROSITE" id="PS50030">
    <property type="entry name" value="UBA"/>
    <property type="match status" value="1"/>
</dbReference>
<keyword evidence="10" id="KW-0509">mRNA transport</keyword>
<feature type="domain" description="UBA" evidence="16">
    <location>
        <begin position="1257"/>
        <end position="1296"/>
    </location>
</feature>
<keyword evidence="9 14" id="KW-0833">Ubl conjugation pathway</keyword>
<dbReference type="EC" id="2.3.2.26" evidence="4"/>
<evidence type="ECO:0000259" key="17">
    <source>
        <dbReference type="PROSITE" id="PS50237"/>
    </source>
</evidence>
<reference evidence="19" key="1">
    <citation type="journal article" date="2011" name="Genome Res.">
        <title>Deep small RNA sequencing from the nematode Ascaris reveals conservation, functional diversification, and novel developmental profiles.</title>
        <authorList>
            <person name="Wang J."/>
            <person name="Czech B."/>
            <person name="Crunk A."/>
            <person name="Wallace A."/>
            <person name="Mitreva M."/>
            <person name="Hannon G.J."/>
            <person name="Davis R.E."/>
        </authorList>
    </citation>
    <scope>NUCLEOTIDE SEQUENCE</scope>
</reference>
<evidence type="ECO:0000256" key="14">
    <source>
        <dbReference type="PROSITE-ProRule" id="PRU00104"/>
    </source>
</evidence>
<feature type="compositionally biased region" description="Basic and acidic residues" evidence="15">
    <location>
        <begin position="1321"/>
        <end position="1337"/>
    </location>
</feature>
<feature type="compositionally biased region" description="Acidic residues" evidence="15">
    <location>
        <begin position="2073"/>
        <end position="2225"/>
    </location>
</feature>
<dbReference type="InterPro" id="IPR009060">
    <property type="entry name" value="UBA-like_sf"/>
</dbReference>
<evidence type="ECO:0000259" key="16">
    <source>
        <dbReference type="PROSITE" id="PS50030"/>
    </source>
</evidence>
<evidence type="ECO:0000256" key="4">
    <source>
        <dbReference type="ARBA" id="ARBA00012485"/>
    </source>
</evidence>
<dbReference type="Pfam" id="PF00632">
    <property type="entry name" value="HECT"/>
    <property type="match status" value="1"/>
</dbReference>
<dbReference type="EMBL" id="JI163815">
    <property type="protein sequence ID" value="ADY39791.1"/>
    <property type="molecule type" value="mRNA"/>
</dbReference>
<dbReference type="SUPFAM" id="SSF48371">
    <property type="entry name" value="ARM repeat"/>
    <property type="match status" value="2"/>
</dbReference>
<dbReference type="SUPFAM" id="SSF56204">
    <property type="entry name" value="Hect, E3 ligase catalytic domain"/>
    <property type="match status" value="1"/>
</dbReference>
<feature type="compositionally biased region" description="Low complexity" evidence="15">
    <location>
        <begin position="2628"/>
        <end position="2661"/>
    </location>
</feature>
<feature type="region of interest" description="Disordered" evidence="15">
    <location>
        <begin position="2068"/>
        <end position="2237"/>
    </location>
</feature>
<comment type="catalytic activity">
    <reaction evidence="1">
        <text>S-ubiquitinyl-[E2 ubiquitin-conjugating enzyme]-L-cysteine + [acceptor protein]-L-lysine = [E2 ubiquitin-conjugating enzyme]-L-cysteine + N(6)-ubiquitinyl-[acceptor protein]-L-lysine.</text>
        <dbReference type="EC" id="2.3.2.26"/>
    </reaction>
</comment>
<evidence type="ECO:0000256" key="8">
    <source>
        <dbReference type="ARBA" id="ARBA00022763"/>
    </source>
</evidence>
<keyword evidence="11" id="KW-0234">DNA repair</keyword>